<feature type="chain" id="PRO_5021020077" description="DUF4097 domain-containing protein" evidence="1">
    <location>
        <begin position="23"/>
        <end position="257"/>
    </location>
</feature>
<accession>A0A4R8DFP1</accession>
<dbReference type="Proteomes" id="UP000294498">
    <property type="component" value="Unassembled WGS sequence"/>
</dbReference>
<dbReference type="InterPro" id="IPR025164">
    <property type="entry name" value="Toastrack_DUF4097"/>
</dbReference>
<proteinExistence type="predicted"/>
<evidence type="ECO:0000313" key="4">
    <source>
        <dbReference type="Proteomes" id="UP000294498"/>
    </source>
</evidence>
<dbReference type="AlphaFoldDB" id="A0A4R8DFP1"/>
<comment type="caution">
    <text evidence="3">The sequence shown here is derived from an EMBL/GenBank/DDBJ whole genome shotgun (WGS) entry which is preliminary data.</text>
</comment>
<dbReference type="EMBL" id="SODV01000002">
    <property type="protein sequence ID" value="TDW96411.1"/>
    <property type="molecule type" value="Genomic_DNA"/>
</dbReference>
<evidence type="ECO:0000259" key="2">
    <source>
        <dbReference type="Pfam" id="PF13349"/>
    </source>
</evidence>
<dbReference type="Pfam" id="PF13349">
    <property type="entry name" value="DUF4097"/>
    <property type="match status" value="1"/>
</dbReference>
<dbReference type="RefSeq" id="WP_133996800.1">
    <property type="nucleotide sequence ID" value="NZ_SODV01000002.1"/>
</dbReference>
<name>A0A4R8DFP1_9BACT</name>
<protein>
    <recommendedName>
        <fullName evidence="2">DUF4097 domain-containing protein</fullName>
    </recommendedName>
</protein>
<keyword evidence="1" id="KW-0732">Signal</keyword>
<organism evidence="3 4">
    <name type="scientific">Dinghuibacter silviterrae</name>
    <dbReference type="NCBI Taxonomy" id="1539049"/>
    <lineage>
        <taxon>Bacteria</taxon>
        <taxon>Pseudomonadati</taxon>
        <taxon>Bacteroidota</taxon>
        <taxon>Chitinophagia</taxon>
        <taxon>Chitinophagales</taxon>
        <taxon>Chitinophagaceae</taxon>
        <taxon>Dinghuibacter</taxon>
    </lineage>
</organism>
<feature type="domain" description="DUF4097" evidence="2">
    <location>
        <begin position="140"/>
        <end position="252"/>
    </location>
</feature>
<evidence type="ECO:0000313" key="3">
    <source>
        <dbReference type="EMBL" id="TDW96411.1"/>
    </source>
</evidence>
<sequence length="257" mass="27245">MKILTYGLALGALLLASRTLHAQEYKIDVSSVKDAQLFLEDINGDLPIEGYSGNEIVITTEGMGETPERAKGLKAVFPGGDDNTGIGLSVTKDGGHIFVHGVLPFNRDANYKIKVPSNLRLTVKRGCERSSAVIISNMTNEVDVDNCHDITLKNVTGPLVLSTIAGDIKVAFAQVSKDKPISIASISGEIDVTLPASAPINLEMSTMSGGMYTDFDLKQASKDMQKVGGGSVKANLNGGGVDFKITDISGNIYLRKG</sequence>
<feature type="signal peptide" evidence="1">
    <location>
        <begin position="1"/>
        <end position="22"/>
    </location>
</feature>
<keyword evidence="4" id="KW-1185">Reference proteome</keyword>
<gene>
    <name evidence="3" type="ORF">EDB95_4241</name>
</gene>
<evidence type="ECO:0000256" key="1">
    <source>
        <dbReference type="SAM" id="SignalP"/>
    </source>
</evidence>
<dbReference type="OrthoDB" id="1114934at2"/>
<reference evidence="3 4" key="1">
    <citation type="submission" date="2019-03" db="EMBL/GenBank/DDBJ databases">
        <title>Genomic Encyclopedia of Type Strains, Phase IV (KMG-IV): sequencing the most valuable type-strain genomes for metagenomic binning, comparative biology and taxonomic classification.</title>
        <authorList>
            <person name="Goeker M."/>
        </authorList>
    </citation>
    <scope>NUCLEOTIDE SEQUENCE [LARGE SCALE GENOMIC DNA]</scope>
    <source>
        <strain evidence="3 4">DSM 100059</strain>
    </source>
</reference>